<dbReference type="GO" id="GO:0000272">
    <property type="term" value="P:polysaccharide catabolic process"/>
    <property type="evidence" value="ECO:0007669"/>
    <property type="project" value="TreeGrafter"/>
</dbReference>
<reference evidence="3 4" key="1">
    <citation type="journal article" date="2018" name="New Phytol.">
        <title>Phylogenomics of Endogonaceae and evolution of mycorrhizas within Mucoromycota.</title>
        <authorList>
            <person name="Chang Y."/>
            <person name="Desiro A."/>
            <person name="Na H."/>
            <person name="Sandor L."/>
            <person name="Lipzen A."/>
            <person name="Clum A."/>
            <person name="Barry K."/>
            <person name="Grigoriev I.V."/>
            <person name="Martin F.M."/>
            <person name="Stajich J.E."/>
            <person name="Smith M.E."/>
            <person name="Bonito G."/>
            <person name="Spatafora J.W."/>
        </authorList>
    </citation>
    <scope>NUCLEOTIDE SEQUENCE [LARGE SCALE GENOMIC DNA]</scope>
    <source>
        <strain evidence="3 4">AD002</strain>
    </source>
</reference>
<gene>
    <name evidence="3" type="ORF">BC938DRAFT_479129</name>
</gene>
<dbReference type="InterPro" id="IPR008928">
    <property type="entry name" value="6-hairpin_glycosidase_sf"/>
</dbReference>
<evidence type="ECO:0000313" key="4">
    <source>
        <dbReference type="Proteomes" id="UP000274822"/>
    </source>
</evidence>
<dbReference type="SUPFAM" id="SSF48208">
    <property type="entry name" value="Six-hairpin glycosidases"/>
    <property type="match status" value="1"/>
</dbReference>
<keyword evidence="1" id="KW-0378">Hydrolase</keyword>
<evidence type="ECO:0008006" key="5">
    <source>
        <dbReference type="Google" id="ProtNLM"/>
    </source>
</evidence>
<dbReference type="InterPro" id="IPR052369">
    <property type="entry name" value="UG_Glycosaminoglycan_Hydrolase"/>
</dbReference>
<dbReference type="InterPro" id="IPR010905">
    <property type="entry name" value="Glyco_hydro_88"/>
</dbReference>
<dbReference type="Pfam" id="PF07470">
    <property type="entry name" value="Glyco_hydro_88"/>
    <property type="match status" value="1"/>
</dbReference>
<evidence type="ECO:0000256" key="1">
    <source>
        <dbReference type="ARBA" id="ARBA00022801"/>
    </source>
</evidence>
<protein>
    <recommendedName>
        <fullName evidence="5">Six-hairpin glycosidase-like protein</fullName>
    </recommendedName>
</protein>
<sequence length="362" mass="41449">MASNAELTDNDITQLVIYAAQQTAKTWSRLSSKRKYPAYGDPQEEEWSETNADKWTCGFYPGMLWMVYHFTGDDQFLTWAERLQDGLTEVQHNRSTHDVGFMVFDSFGWAYRITGEKKYLPIIRTAAESLMTRYRPIVKRIRSWDNKGWNQQPGDDVTHSFLVIIDNLMNLNLLFWSAKQFTQPAWYEAAHAHALGTAANFLRPDGSTFHVVEFHDETGEVLERRTHQGYADDSCWSRGQAWAVYGFTESYRHTRDPELLRAATRAADYFIDRLPEDAVPYWDFNAPVEEGREQPRDTSAGAIAASGLLELSLYTGEKESRYYGQAQRILKSLASDTYLTRGDPKAKISSLLLYGTIGNPDK</sequence>
<keyword evidence="4" id="KW-1185">Reference proteome</keyword>
<accession>A0A433QLJ0</accession>
<dbReference type="PANTHER" id="PTHR36845">
    <property type="entry name" value="HYDROLASE, PUTATIVE (AFU_ORTHOLOGUE AFUA_7G05090)-RELATED"/>
    <property type="match status" value="1"/>
</dbReference>
<evidence type="ECO:0000313" key="3">
    <source>
        <dbReference type="EMBL" id="RUS30637.1"/>
    </source>
</evidence>
<proteinExistence type="inferred from homology"/>
<organism evidence="3 4">
    <name type="scientific">Jimgerdemannia flammicorona</name>
    <dbReference type="NCBI Taxonomy" id="994334"/>
    <lineage>
        <taxon>Eukaryota</taxon>
        <taxon>Fungi</taxon>
        <taxon>Fungi incertae sedis</taxon>
        <taxon>Mucoromycota</taxon>
        <taxon>Mucoromycotina</taxon>
        <taxon>Endogonomycetes</taxon>
        <taxon>Endogonales</taxon>
        <taxon>Endogonaceae</taxon>
        <taxon>Jimgerdemannia</taxon>
    </lineage>
</organism>
<dbReference type="Gene3D" id="1.50.10.10">
    <property type="match status" value="1"/>
</dbReference>
<name>A0A433QLJ0_9FUNG</name>
<evidence type="ECO:0000256" key="2">
    <source>
        <dbReference type="ARBA" id="ARBA00038358"/>
    </source>
</evidence>
<comment type="caution">
    <text evidence="3">The sequence shown here is derived from an EMBL/GenBank/DDBJ whole genome shotgun (WGS) entry which is preliminary data.</text>
</comment>
<dbReference type="PANTHER" id="PTHR36845:SF1">
    <property type="entry name" value="HYDROLASE, PUTATIVE (AFU_ORTHOLOGUE AFUA_7G05090)-RELATED"/>
    <property type="match status" value="1"/>
</dbReference>
<comment type="similarity">
    <text evidence="2">Belongs to the glycosyl hydrolase 88 family.</text>
</comment>
<dbReference type="InterPro" id="IPR012341">
    <property type="entry name" value="6hp_glycosidase-like_sf"/>
</dbReference>
<dbReference type="Proteomes" id="UP000274822">
    <property type="component" value="Unassembled WGS sequence"/>
</dbReference>
<dbReference type="GO" id="GO:0052757">
    <property type="term" value="F:chondroitin hydrolase activity"/>
    <property type="evidence" value="ECO:0007669"/>
    <property type="project" value="TreeGrafter"/>
</dbReference>
<dbReference type="EMBL" id="RBNJ01003686">
    <property type="protein sequence ID" value="RUS30637.1"/>
    <property type="molecule type" value="Genomic_DNA"/>
</dbReference>
<dbReference type="AlphaFoldDB" id="A0A433QLJ0"/>